<protein>
    <submittedName>
        <fullName evidence="1">Uncharacterized protein</fullName>
    </submittedName>
</protein>
<reference evidence="1" key="2">
    <citation type="submission" date="2008-12" db="EMBL/GenBank/DDBJ databases">
        <title>Improved gene annotation of the rice (Oryza sativa) genomes.</title>
        <authorList>
            <person name="Wang J."/>
            <person name="Li R."/>
            <person name="Fan W."/>
            <person name="Huang Q."/>
            <person name="Zhang J."/>
            <person name="Zhou Y."/>
            <person name="Hu Y."/>
            <person name="Zi S."/>
            <person name="Li J."/>
            <person name="Ni P."/>
            <person name="Zheng H."/>
            <person name="Zhang Y."/>
            <person name="Zhao M."/>
            <person name="Hao Q."/>
            <person name="McDermott J."/>
            <person name="Samudrala R."/>
            <person name="Kristiansen K."/>
            <person name="Wong G.K.-S."/>
        </authorList>
    </citation>
    <scope>NUCLEOTIDE SEQUENCE</scope>
</reference>
<proteinExistence type="predicted"/>
<accession>B9G7H8</accession>
<dbReference type="EMBL" id="CM000147">
    <property type="protein sequence ID" value="EEE50563.1"/>
    <property type="molecule type" value="Genomic_DNA"/>
</dbReference>
<organism evidence="1">
    <name type="scientific">Oryza sativa subsp. japonica</name>
    <name type="common">Rice</name>
    <dbReference type="NCBI Taxonomy" id="39947"/>
    <lineage>
        <taxon>Eukaryota</taxon>
        <taxon>Viridiplantae</taxon>
        <taxon>Streptophyta</taxon>
        <taxon>Embryophyta</taxon>
        <taxon>Tracheophyta</taxon>
        <taxon>Spermatophyta</taxon>
        <taxon>Magnoliopsida</taxon>
        <taxon>Liliopsida</taxon>
        <taxon>Poales</taxon>
        <taxon>Poaceae</taxon>
        <taxon>BOP clade</taxon>
        <taxon>Oryzoideae</taxon>
        <taxon>Oryzeae</taxon>
        <taxon>Oryzinae</taxon>
        <taxon>Oryza</taxon>
        <taxon>Oryza sativa</taxon>
    </lineage>
</organism>
<reference evidence="1" key="1">
    <citation type="journal article" date="2005" name="PLoS Biol.">
        <title>The genomes of Oryza sativa: a history of duplications.</title>
        <authorList>
            <person name="Yu J."/>
            <person name="Wang J."/>
            <person name="Lin W."/>
            <person name="Li S."/>
            <person name="Li H."/>
            <person name="Zhou J."/>
            <person name="Ni P."/>
            <person name="Dong W."/>
            <person name="Hu S."/>
            <person name="Zeng C."/>
            <person name="Zhang J."/>
            <person name="Zhang Y."/>
            <person name="Li R."/>
            <person name="Xu Z."/>
            <person name="Li S."/>
            <person name="Li X."/>
            <person name="Zheng H."/>
            <person name="Cong L."/>
            <person name="Lin L."/>
            <person name="Yin J."/>
            <person name="Geng J."/>
            <person name="Li G."/>
            <person name="Shi J."/>
            <person name="Liu J."/>
            <person name="Lv H."/>
            <person name="Li J."/>
            <person name="Wang J."/>
            <person name="Deng Y."/>
            <person name="Ran L."/>
            <person name="Shi X."/>
            <person name="Wang X."/>
            <person name="Wu Q."/>
            <person name="Li C."/>
            <person name="Ren X."/>
            <person name="Wang J."/>
            <person name="Wang X."/>
            <person name="Li D."/>
            <person name="Liu D."/>
            <person name="Zhang X."/>
            <person name="Ji Z."/>
            <person name="Zhao W."/>
            <person name="Sun Y."/>
            <person name="Zhang Z."/>
            <person name="Bao J."/>
            <person name="Han Y."/>
            <person name="Dong L."/>
            <person name="Ji J."/>
            <person name="Chen P."/>
            <person name="Wu S."/>
            <person name="Liu J."/>
            <person name="Xiao Y."/>
            <person name="Bu D."/>
            <person name="Tan J."/>
            <person name="Yang L."/>
            <person name="Ye C."/>
            <person name="Zhang J."/>
            <person name="Xu J."/>
            <person name="Zhou Y."/>
            <person name="Yu Y."/>
            <person name="Zhang B."/>
            <person name="Zhuang S."/>
            <person name="Wei H."/>
            <person name="Liu B."/>
            <person name="Lei M."/>
            <person name="Yu H."/>
            <person name="Li Y."/>
            <person name="Xu H."/>
            <person name="Wei S."/>
            <person name="He X."/>
            <person name="Fang L."/>
            <person name="Zhang Z."/>
            <person name="Zhang Y."/>
            <person name="Huang X."/>
            <person name="Su Z."/>
            <person name="Tong W."/>
            <person name="Li J."/>
            <person name="Tong Z."/>
            <person name="Li S."/>
            <person name="Ye J."/>
            <person name="Wang L."/>
            <person name="Fang L."/>
            <person name="Lei T."/>
            <person name="Chen C."/>
            <person name="Chen H."/>
            <person name="Xu Z."/>
            <person name="Li H."/>
            <person name="Huang H."/>
            <person name="Zhang F."/>
            <person name="Xu H."/>
            <person name="Li N."/>
            <person name="Zhao C."/>
            <person name="Li S."/>
            <person name="Dong L."/>
            <person name="Huang Y."/>
            <person name="Li L."/>
            <person name="Xi Y."/>
            <person name="Qi Q."/>
            <person name="Li W."/>
            <person name="Zhang B."/>
            <person name="Hu W."/>
            <person name="Zhang Y."/>
            <person name="Tian X."/>
            <person name="Jiao Y."/>
            <person name="Liang X."/>
            <person name="Jin J."/>
            <person name="Gao L."/>
            <person name="Zheng W."/>
            <person name="Hao B."/>
            <person name="Liu S."/>
            <person name="Wang W."/>
            <person name="Yuan L."/>
            <person name="Cao M."/>
            <person name="McDermott J."/>
            <person name="Samudrala R."/>
            <person name="Wang J."/>
            <person name="Wong G.K."/>
            <person name="Yang H."/>
        </authorList>
    </citation>
    <scope>NUCLEOTIDE SEQUENCE [LARGE SCALE GENOMIC DNA]</scope>
</reference>
<evidence type="ECO:0000313" key="1">
    <source>
        <dbReference type="EMBL" id="EEE50563.1"/>
    </source>
</evidence>
<name>B9G7H8_ORYSJ</name>
<gene>
    <name evidence="1" type="ORF">OsJ_30705</name>
</gene>
<dbReference type="Proteomes" id="UP000007752">
    <property type="component" value="Chromosome 10"/>
</dbReference>
<dbReference type="AlphaFoldDB" id="B9G7H8"/>
<sequence>MMPPQSPPPNPEEETLLADYYRLATDQIYFRNLVRQARITFELLRGILLRDDERAEVLGLTGVAGFGAAASAPTCVPRY</sequence>